<organism evidence="5 6">
    <name type="scientific">Mucilaginibacter gossypiicola</name>
    <dbReference type="NCBI Taxonomy" id="551995"/>
    <lineage>
        <taxon>Bacteria</taxon>
        <taxon>Pseudomonadati</taxon>
        <taxon>Bacteroidota</taxon>
        <taxon>Sphingobacteriia</taxon>
        <taxon>Sphingobacteriales</taxon>
        <taxon>Sphingobacteriaceae</taxon>
        <taxon>Mucilaginibacter</taxon>
    </lineage>
</organism>
<evidence type="ECO:0000256" key="2">
    <source>
        <dbReference type="ARBA" id="ARBA00023125"/>
    </source>
</evidence>
<dbReference type="OrthoDB" id="892893at2"/>
<dbReference type="Pfam" id="PF13102">
    <property type="entry name" value="Phage_int_SAM_5"/>
    <property type="match status" value="1"/>
</dbReference>
<reference evidence="6" key="1">
    <citation type="submission" date="2016-10" db="EMBL/GenBank/DDBJ databases">
        <authorList>
            <person name="Varghese N."/>
            <person name="Submissions S."/>
        </authorList>
    </citation>
    <scope>NUCLEOTIDE SEQUENCE [LARGE SCALE GENOMIC DNA]</scope>
    <source>
        <strain evidence="6">Gh-48</strain>
    </source>
</reference>
<dbReference type="RefSeq" id="WP_091222419.1">
    <property type="nucleotide sequence ID" value="NZ_FOCL01000021.1"/>
</dbReference>
<feature type="domain" description="Tyr recombinase" evidence="4">
    <location>
        <begin position="191"/>
        <end position="359"/>
    </location>
</feature>
<evidence type="ECO:0000259" key="4">
    <source>
        <dbReference type="PROSITE" id="PS51898"/>
    </source>
</evidence>
<keyword evidence="3" id="KW-0233">DNA recombination</keyword>
<dbReference type="InterPro" id="IPR010998">
    <property type="entry name" value="Integrase_recombinase_N"/>
</dbReference>
<dbReference type="PANTHER" id="PTHR30349:SF64">
    <property type="entry name" value="PROPHAGE INTEGRASE INTD-RELATED"/>
    <property type="match status" value="1"/>
</dbReference>
<dbReference type="GO" id="GO:0003677">
    <property type="term" value="F:DNA binding"/>
    <property type="evidence" value="ECO:0007669"/>
    <property type="project" value="UniProtKB-KW"/>
</dbReference>
<dbReference type="InterPro" id="IPR002104">
    <property type="entry name" value="Integrase_catalytic"/>
</dbReference>
<comment type="similarity">
    <text evidence="1">Belongs to the 'phage' integrase family.</text>
</comment>
<dbReference type="InterPro" id="IPR011010">
    <property type="entry name" value="DNA_brk_join_enz"/>
</dbReference>
<sequence length="365" mass="42421">MSVTLRQKLTNTGRYSWNLDIYHEGKRISKSLKLYTTIKPKTEAEKIHNADVKRLAEKIRLNTEAELINSNYSKFGSKQTEISFLDYFAKLTKERRRSDGTFANWDSTYKVLKQYFGNRPKKLIEMSETDLVAIRKFISEKYRTKSNQTLSRNAASSYFNKVKAAFNAAFDEKLVDVKIASRVKGLKPEDTKREFLTEEEVMQLLKTPCSFPLLKQAFFFSVFCGLRWSDVVNLKWGDIQSTGDRTFIRYRQEKTRHAETADLNNNAIAQLGERMADDQKVFKGLRYSAWNNVKLAQWVMSAGIKKHITFHCARHTFATLLLTKDIDIYTVSKLLGHRELKTTQIYGKVIDRRKNQAVKVLDFDL</sequence>
<dbReference type="CDD" id="cd01185">
    <property type="entry name" value="INTN1_C_like"/>
    <property type="match status" value="1"/>
</dbReference>
<proteinExistence type="inferred from homology"/>
<keyword evidence="6" id="KW-1185">Reference proteome</keyword>
<dbReference type="InterPro" id="IPR025269">
    <property type="entry name" value="SAM-like_dom"/>
</dbReference>
<dbReference type="Gene3D" id="1.10.443.10">
    <property type="entry name" value="Intergrase catalytic core"/>
    <property type="match status" value="1"/>
</dbReference>
<dbReference type="PROSITE" id="PS51898">
    <property type="entry name" value="TYR_RECOMBINASE"/>
    <property type="match status" value="1"/>
</dbReference>
<dbReference type="InterPro" id="IPR050090">
    <property type="entry name" value="Tyrosine_recombinase_XerCD"/>
</dbReference>
<dbReference type="EMBL" id="FOCL01000021">
    <property type="protein sequence ID" value="SEP08487.1"/>
    <property type="molecule type" value="Genomic_DNA"/>
</dbReference>
<dbReference type="InterPro" id="IPR013762">
    <property type="entry name" value="Integrase-like_cat_sf"/>
</dbReference>
<evidence type="ECO:0000313" key="5">
    <source>
        <dbReference type="EMBL" id="SEP08487.1"/>
    </source>
</evidence>
<dbReference type="GO" id="GO:0015074">
    <property type="term" value="P:DNA integration"/>
    <property type="evidence" value="ECO:0007669"/>
    <property type="project" value="InterPro"/>
</dbReference>
<protein>
    <submittedName>
        <fullName evidence="5">Site-specific recombinase XerD</fullName>
    </submittedName>
</protein>
<gene>
    <name evidence="5" type="ORF">SAMN05192574_12149</name>
</gene>
<accession>A0A1H8UZT2</accession>
<dbReference type="GO" id="GO:0006310">
    <property type="term" value="P:DNA recombination"/>
    <property type="evidence" value="ECO:0007669"/>
    <property type="project" value="UniProtKB-KW"/>
</dbReference>
<name>A0A1H8UZT2_9SPHI</name>
<keyword evidence="2" id="KW-0238">DNA-binding</keyword>
<dbReference type="Gene3D" id="1.10.150.130">
    <property type="match status" value="1"/>
</dbReference>
<dbReference type="Pfam" id="PF00589">
    <property type="entry name" value="Phage_integrase"/>
    <property type="match status" value="1"/>
</dbReference>
<dbReference type="AlphaFoldDB" id="A0A1H8UZT2"/>
<dbReference type="PANTHER" id="PTHR30349">
    <property type="entry name" value="PHAGE INTEGRASE-RELATED"/>
    <property type="match status" value="1"/>
</dbReference>
<dbReference type="SUPFAM" id="SSF56349">
    <property type="entry name" value="DNA breaking-rejoining enzymes"/>
    <property type="match status" value="1"/>
</dbReference>
<evidence type="ECO:0000313" key="6">
    <source>
        <dbReference type="Proteomes" id="UP000198942"/>
    </source>
</evidence>
<evidence type="ECO:0000256" key="3">
    <source>
        <dbReference type="ARBA" id="ARBA00023172"/>
    </source>
</evidence>
<dbReference type="STRING" id="551995.SAMN05192574_12149"/>
<evidence type="ECO:0000256" key="1">
    <source>
        <dbReference type="ARBA" id="ARBA00008857"/>
    </source>
</evidence>
<dbReference type="Proteomes" id="UP000198942">
    <property type="component" value="Unassembled WGS sequence"/>
</dbReference>